<protein>
    <submittedName>
        <fullName evidence="2">Membrane protein</fullName>
    </submittedName>
</protein>
<dbReference type="KEGG" id="seds:AAY24_01050"/>
<gene>
    <name evidence="2" type="ORF">AAY24_01050</name>
</gene>
<dbReference type="Pfam" id="PF08349">
    <property type="entry name" value="DUF1722"/>
    <property type="match status" value="1"/>
</dbReference>
<accession>A0A0F7JX46</accession>
<dbReference type="PANTHER" id="PTHR30087">
    <property type="entry name" value="INNER MEMBRANE PROTEIN"/>
    <property type="match status" value="1"/>
</dbReference>
<dbReference type="RefSeq" id="WP_046858102.1">
    <property type="nucleotide sequence ID" value="NZ_CP011412.1"/>
</dbReference>
<dbReference type="PROSITE" id="PS51257">
    <property type="entry name" value="PROKAR_LIPOPROTEIN"/>
    <property type="match status" value="1"/>
</dbReference>
<reference evidence="2 3" key="1">
    <citation type="journal article" date="2015" name="Genome Announc.">
        <title>Complete Genome Sequence of Sedimenticola thiotaurini Strain SIP-G1, a Polyphosphate- and Polyhydroxyalkanoate-Accumulating Sulfur-Oxidizing Gammaproteobacterium Isolated from Salt Marsh Sediments.</title>
        <authorList>
            <person name="Flood B.E."/>
            <person name="Jones D.S."/>
            <person name="Bailey J.V."/>
        </authorList>
    </citation>
    <scope>NUCLEOTIDE SEQUENCE [LARGE SCALE GENOMIC DNA]</scope>
    <source>
        <strain evidence="2 3">SIP-G1</strain>
    </source>
</reference>
<dbReference type="PATRIC" id="fig|1543721.4.peg.224"/>
<name>A0A0F7JX46_9GAMM</name>
<dbReference type="PIRSF" id="PIRSF037004">
    <property type="entry name" value="UCP037004"/>
    <property type="match status" value="1"/>
</dbReference>
<dbReference type="Pfam" id="PF04463">
    <property type="entry name" value="2-thiour_desulf"/>
    <property type="match status" value="1"/>
</dbReference>
<feature type="domain" description="DUF1722" evidence="1">
    <location>
        <begin position="195"/>
        <end position="311"/>
    </location>
</feature>
<dbReference type="InterPro" id="IPR017087">
    <property type="entry name" value="UCP037004"/>
</dbReference>
<dbReference type="InterPro" id="IPR007553">
    <property type="entry name" value="2-thiour_desulf"/>
</dbReference>
<keyword evidence="3" id="KW-1185">Reference proteome</keyword>
<dbReference type="Proteomes" id="UP000034410">
    <property type="component" value="Chromosome"/>
</dbReference>
<proteinExistence type="predicted"/>
<dbReference type="AlphaFoldDB" id="A0A0F7JX46"/>
<dbReference type="PANTHER" id="PTHR30087:SF0">
    <property type="entry name" value="INNER MEMBRANE PROTEIN"/>
    <property type="match status" value="1"/>
</dbReference>
<dbReference type="OrthoDB" id="495783at2"/>
<evidence type="ECO:0000259" key="1">
    <source>
        <dbReference type="Pfam" id="PF08349"/>
    </source>
</evidence>
<sequence length="320" mass="36032">MTTDRFSPVTIGISSCLLGEQVRYDGGHKQDRFVTEQLAPFLRFIPLCPEVGSGMTTPRPAVQLVGEADNPRVVGVNQPELDVTAQLQAYSEQALAGLDGISGYILKKDSPSCGMKRVKVFPESGGRARRQGSGIFARALMSRLPELPVEDEGRLNDPILRENFINRIYVYRDWQRLIQTGVTAAGLIDFHARHKYLVMAHSQAAYKRLGRLLSNLPREAVASASSAYFSELMSALRRPANRKGHSNVLQHIMGYLKRQIDSRDKQELGESIERYRQGEIPLVVPITLFRHYFRLHPDPYIARQVYLQPHPDALGLRNNL</sequence>
<dbReference type="InterPro" id="IPR013560">
    <property type="entry name" value="DUF1722"/>
</dbReference>
<evidence type="ECO:0000313" key="2">
    <source>
        <dbReference type="EMBL" id="AKH19163.1"/>
    </source>
</evidence>
<evidence type="ECO:0000313" key="3">
    <source>
        <dbReference type="Proteomes" id="UP000034410"/>
    </source>
</evidence>
<organism evidence="2 3">
    <name type="scientific">Sedimenticola thiotaurini</name>
    <dbReference type="NCBI Taxonomy" id="1543721"/>
    <lineage>
        <taxon>Bacteria</taxon>
        <taxon>Pseudomonadati</taxon>
        <taxon>Pseudomonadota</taxon>
        <taxon>Gammaproteobacteria</taxon>
        <taxon>Chromatiales</taxon>
        <taxon>Sedimenticolaceae</taxon>
        <taxon>Sedimenticola</taxon>
    </lineage>
</organism>
<dbReference type="EMBL" id="CP011412">
    <property type="protein sequence ID" value="AKH19163.1"/>
    <property type="molecule type" value="Genomic_DNA"/>
</dbReference>